<feature type="transmembrane region" description="Helical" evidence="6">
    <location>
        <begin position="209"/>
        <end position="233"/>
    </location>
</feature>
<dbReference type="PANTHER" id="PTHR23513">
    <property type="entry name" value="INTEGRAL MEMBRANE EFFLUX PROTEIN-RELATED"/>
    <property type="match status" value="1"/>
</dbReference>
<reference evidence="9" key="1">
    <citation type="journal article" date="2019" name="Int. J. Syst. Evol. Microbiol.">
        <title>The Global Catalogue of Microorganisms (GCM) 10K type strain sequencing project: providing services to taxonomists for standard genome sequencing and annotation.</title>
        <authorList>
            <consortium name="The Broad Institute Genomics Platform"/>
            <consortium name="The Broad Institute Genome Sequencing Center for Infectious Disease"/>
            <person name="Wu L."/>
            <person name="Ma J."/>
        </authorList>
    </citation>
    <scope>NUCLEOTIDE SEQUENCE [LARGE SCALE GENOMIC DNA]</scope>
    <source>
        <strain evidence="9">CGMCC 4.7349</strain>
    </source>
</reference>
<feature type="transmembrane region" description="Helical" evidence="6">
    <location>
        <begin position="298"/>
        <end position="318"/>
    </location>
</feature>
<dbReference type="InterPro" id="IPR036259">
    <property type="entry name" value="MFS_trans_sf"/>
</dbReference>
<keyword evidence="5 6" id="KW-0472">Membrane</keyword>
<dbReference type="PANTHER" id="PTHR23513:SF11">
    <property type="entry name" value="STAPHYLOFERRIN A TRANSPORTER"/>
    <property type="match status" value="1"/>
</dbReference>
<evidence type="ECO:0000256" key="4">
    <source>
        <dbReference type="ARBA" id="ARBA00022989"/>
    </source>
</evidence>
<evidence type="ECO:0000256" key="6">
    <source>
        <dbReference type="SAM" id="Phobius"/>
    </source>
</evidence>
<keyword evidence="2" id="KW-1003">Cell membrane</keyword>
<name>A0ABQ2MNK8_9ACTN</name>
<feature type="transmembrane region" description="Helical" evidence="6">
    <location>
        <begin position="356"/>
        <end position="379"/>
    </location>
</feature>
<feature type="transmembrane region" description="Helical" evidence="6">
    <location>
        <begin position="67"/>
        <end position="87"/>
    </location>
</feature>
<feature type="transmembrane region" description="Helical" evidence="6">
    <location>
        <begin position="330"/>
        <end position="350"/>
    </location>
</feature>
<organism evidence="8 9">
    <name type="scientific">Streptomyces lasiicapitis</name>
    <dbReference type="NCBI Taxonomy" id="1923961"/>
    <lineage>
        <taxon>Bacteria</taxon>
        <taxon>Bacillati</taxon>
        <taxon>Actinomycetota</taxon>
        <taxon>Actinomycetes</taxon>
        <taxon>Kitasatosporales</taxon>
        <taxon>Streptomycetaceae</taxon>
        <taxon>Streptomyces</taxon>
    </lineage>
</organism>
<proteinExistence type="predicted"/>
<evidence type="ECO:0000256" key="1">
    <source>
        <dbReference type="ARBA" id="ARBA00004651"/>
    </source>
</evidence>
<dbReference type="InterPro" id="IPR011701">
    <property type="entry name" value="MFS"/>
</dbReference>
<feature type="domain" description="Major facilitator superfamily (MFS) profile" evidence="7">
    <location>
        <begin position="1"/>
        <end position="384"/>
    </location>
</feature>
<dbReference type="SUPFAM" id="SSF103473">
    <property type="entry name" value="MFS general substrate transporter"/>
    <property type="match status" value="1"/>
</dbReference>
<sequence>MASYLMAATAARTGDEMSGPALLLVGLSVTGSPATASALLSGITVSAAVGGPVFGAMLDRAARPGRLLAGALAAYCLALLVILLSLGRLPLPFVLATAVCGGLLGPALAGGWTSQVPRVAAPEGLPRANALDALTYNFASLAGPALAGAVAMVSGASASVVVSLALIALALPTAWTLPRNPKAAPRGASRPVVADLASGFRAIGRTRPLARATLTSVLSYVGVGMLVACTPLLGEQALGATGSGTFLLATLAAASLAANALLARRPGLLRPDATILGSTLALTVALLLSATVSPVALFVAMAVAGAGTGPQLTALFAVRHREAPERLRGQIFTTGASLKITGFAIGAGIGGPIATWSLSGSLVTAAGFEVLAALAFWALSTAPTRAQKKHTHRPTQETRTSP</sequence>
<dbReference type="PROSITE" id="PS50850">
    <property type="entry name" value="MFS"/>
    <property type="match status" value="1"/>
</dbReference>
<feature type="transmembrane region" description="Helical" evidence="6">
    <location>
        <begin position="34"/>
        <end position="55"/>
    </location>
</feature>
<evidence type="ECO:0000313" key="9">
    <source>
        <dbReference type="Proteomes" id="UP000656881"/>
    </source>
</evidence>
<dbReference type="Gene3D" id="1.20.1250.20">
    <property type="entry name" value="MFS general substrate transporter like domains"/>
    <property type="match status" value="1"/>
</dbReference>
<evidence type="ECO:0000256" key="5">
    <source>
        <dbReference type="ARBA" id="ARBA00023136"/>
    </source>
</evidence>
<dbReference type="EMBL" id="BMNG01000016">
    <property type="protein sequence ID" value="GGO54983.1"/>
    <property type="molecule type" value="Genomic_DNA"/>
</dbReference>
<gene>
    <name evidence="8" type="ORF">GCM10012286_66050</name>
</gene>
<feature type="transmembrane region" description="Helical" evidence="6">
    <location>
        <begin position="93"/>
        <end position="112"/>
    </location>
</feature>
<protein>
    <recommendedName>
        <fullName evidence="7">Major facilitator superfamily (MFS) profile domain-containing protein</fullName>
    </recommendedName>
</protein>
<dbReference type="Pfam" id="PF07690">
    <property type="entry name" value="MFS_1"/>
    <property type="match status" value="1"/>
</dbReference>
<dbReference type="InterPro" id="IPR020846">
    <property type="entry name" value="MFS_dom"/>
</dbReference>
<keyword evidence="3 6" id="KW-0812">Transmembrane</keyword>
<feature type="transmembrane region" description="Helical" evidence="6">
    <location>
        <begin position="158"/>
        <end position="177"/>
    </location>
</feature>
<comment type="caution">
    <text evidence="8">The sequence shown here is derived from an EMBL/GenBank/DDBJ whole genome shotgun (WGS) entry which is preliminary data.</text>
</comment>
<keyword evidence="9" id="KW-1185">Reference proteome</keyword>
<feature type="transmembrane region" description="Helical" evidence="6">
    <location>
        <begin position="133"/>
        <end position="152"/>
    </location>
</feature>
<accession>A0ABQ2MNK8</accession>
<keyword evidence="4 6" id="KW-1133">Transmembrane helix</keyword>
<dbReference type="Proteomes" id="UP000656881">
    <property type="component" value="Unassembled WGS sequence"/>
</dbReference>
<evidence type="ECO:0000259" key="7">
    <source>
        <dbReference type="PROSITE" id="PS50850"/>
    </source>
</evidence>
<evidence type="ECO:0000313" key="8">
    <source>
        <dbReference type="EMBL" id="GGO54983.1"/>
    </source>
</evidence>
<comment type="subcellular location">
    <subcellularLocation>
        <location evidence="1">Cell membrane</location>
        <topology evidence="1">Multi-pass membrane protein</topology>
    </subcellularLocation>
</comment>
<feature type="transmembrane region" description="Helical" evidence="6">
    <location>
        <begin position="275"/>
        <end position="292"/>
    </location>
</feature>
<evidence type="ECO:0000256" key="2">
    <source>
        <dbReference type="ARBA" id="ARBA00022475"/>
    </source>
</evidence>
<feature type="transmembrane region" description="Helical" evidence="6">
    <location>
        <begin position="245"/>
        <end position="263"/>
    </location>
</feature>
<evidence type="ECO:0000256" key="3">
    <source>
        <dbReference type="ARBA" id="ARBA00022692"/>
    </source>
</evidence>